<dbReference type="Pfam" id="PF00534">
    <property type="entry name" value="Glycos_transf_1"/>
    <property type="match status" value="1"/>
</dbReference>
<evidence type="ECO:0000313" key="4">
    <source>
        <dbReference type="Proteomes" id="UP000746690"/>
    </source>
</evidence>
<dbReference type="PANTHER" id="PTHR45947">
    <property type="entry name" value="SULFOQUINOVOSYL TRANSFERASE SQD2"/>
    <property type="match status" value="1"/>
</dbReference>
<proteinExistence type="predicted"/>
<comment type="caution">
    <text evidence="3">The sequence shown here is derived from an EMBL/GenBank/DDBJ whole genome shotgun (WGS) entry which is preliminary data.</text>
</comment>
<sequence length="386" mass="44338">MKVLIIHNKYGKYSGEEAVVDAQINLLESKGHQVFTYFRSSEELEGMPNGKINAFFSAFYNSKVIKEIKNLINVEKPDLVHIHNLYPIISPAILPEIKKMGIPIAMTIHNYRLLCPNGLFFTNENICEKCTGFGKELNCIINNCEGSVFKSTGYAFRNMWARTKKYYIDHVDAYLCLTDFQKNKLIANRFDEKKCFVIPNMYNNSVADIRYNFNERNYVAFAGRISPEKGIPILLETAKNLPHINFQIAGHMREGYEKMLRIPDNVTLRGMLNADEMKVFYSKARLYLHTSICYEGFPMVFPEAMAFRLPIIAPKMAGYPEIAEAGFNGLLFEPKSADDLAKVILSVWEDEKKLRFLGNNGFKKMKKKYSADAYYKSLELAYKSIL</sequence>
<protein>
    <submittedName>
        <fullName evidence="3">Glycosyltransferase family 4 protein</fullName>
    </submittedName>
</protein>
<feature type="domain" description="Glycosyltransferase subfamily 4-like N-terminal" evidence="2">
    <location>
        <begin position="15"/>
        <end position="201"/>
    </location>
</feature>
<dbReference type="InterPro" id="IPR050194">
    <property type="entry name" value="Glycosyltransferase_grp1"/>
</dbReference>
<evidence type="ECO:0000313" key="3">
    <source>
        <dbReference type="EMBL" id="NMH87637.1"/>
    </source>
</evidence>
<gene>
    <name evidence="3" type="ORF">HHX25_08990</name>
</gene>
<name>A0ABX1RZ16_9FLAO</name>
<dbReference type="SUPFAM" id="SSF53756">
    <property type="entry name" value="UDP-Glycosyltransferase/glycogen phosphorylase"/>
    <property type="match status" value="1"/>
</dbReference>
<dbReference type="EMBL" id="JABBHF010000004">
    <property type="protein sequence ID" value="NMH87637.1"/>
    <property type="molecule type" value="Genomic_DNA"/>
</dbReference>
<evidence type="ECO:0000259" key="2">
    <source>
        <dbReference type="Pfam" id="PF13439"/>
    </source>
</evidence>
<dbReference type="InterPro" id="IPR001296">
    <property type="entry name" value="Glyco_trans_1"/>
</dbReference>
<dbReference type="Gene3D" id="3.40.50.2000">
    <property type="entry name" value="Glycogen Phosphorylase B"/>
    <property type="match status" value="2"/>
</dbReference>
<dbReference type="CDD" id="cd03801">
    <property type="entry name" value="GT4_PimA-like"/>
    <property type="match status" value="1"/>
</dbReference>
<dbReference type="RefSeq" id="WP_169672325.1">
    <property type="nucleotide sequence ID" value="NZ_JABBHF010000004.1"/>
</dbReference>
<organism evidence="3 4">
    <name type="scientific">Flavivirga algicola</name>
    <dbReference type="NCBI Taxonomy" id="2729136"/>
    <lineage>
        <taxon>Bacteria</taxon>
        <taxon>Pseudomonadati</taxon>
        <taxon>Bacteroidota</taxon>
        <taxon>Flavobacteriia</taxon>
        <taxon>Flavobacteriales</taxon>
        <taxon>Flavobacteriaceae</taxon>
        <taxon>Flavivirga</taxon>
    </lineage>
</organism>
<dbReference type="InterPro" id="IPR028098">
    <property type="entry name" value="Glyco_trans_4-like_N"/>
</dbReference>
<evidence type="ECO:0000259" key="1">
    <source>
        <dbReference type="Pfam" id="PF00534"/>
    </source>
</evidence>
<reference evidence="3 4" key="1">
    <citation type="submission" date="2020-04" db="EMBL/GenBank/DDBJ databases">
        <title>A Flavivirga sp. nov.</title>
        <authorList>
            <person name="Sun X."/>
        </authorList>
    </citation>
    <scope>NUCLEOTIDE SEQUENCE [LARGE SCALE GENOMIC DNA]</scope>
    <source>
        <strain evidence="3 4">Y03</strain>
    </source>
</reference>
<keyword evidence="4" id="KW-1185">Reference proteome</keyword>
<dbReference type="PANTHER" id="PTHR45947:SF13">
    <property type="entry name" value="TRANSFERASE"/>
    <property type="match status" value="1"/>
</dbReference>
<dbReference type="Pfam" id="PF13439">
    <property type="entry name" value="Glyco_transf_4"/>
    <property type="match status" value="1"/>
</dbReference>
<accession>A0ABX1RZ16</accession>
<dbReference type="Proteomes" id="UP000746690">
    <property type="component" value="Unassembled WGS sequence"/>
</dbReference>
<feature type="domain" description="Glycosyl transferase family 1" evidence="1">
    <location>
        <begin position="214"/>
        <end position="363"/>
    </location>
</feature>